<dbReference type="InterPro" id="IPR009075">
    <property type="entry name" value="AcylCo_DH/oxidase_C"/>
</dbReference>
<evidence type="ECO:0000256" key="5">
    <source>
        <dbReference type="ARBA" id="ARBA00023002"/>
    </source>
</evidence>
<gene>
    <name evidence="10" type="primary">mmgC_2</name>
    <name evidence="10" type="ORF">ASD8599_01500</name>
</gene>
<evidence type="ECO:0000256" key="4">
    <source>
        <dbReference type="ARBA" id="ARBA00022827"/>
    </source>
</evidence>
<dbReference type="AlphaFoldDB" id="A0A2R8BCI3"/>
<protein>
    <submittedName>
        <fullName evidence="10">Acyl-CoA dehydrogenase</fullName>
        <ecNumber evidence="10">1.3.99.-</ecNumber>
    </submittedName>
</protein>
<dbReference type="Gene3D" id="1.10.540.10">
    <property type="entry name" value="Acyl-CoA dehydrogenase/oxidase, N-terminal domain"/>
    <property type="match status" value="1"/>
</dbReference>
<dbReference type="Pfam" id="PF02771">
    <property type="entry name" value="Acyl-CoA_dh_N"/>
    <property type="match status" value="1"/>
</dbReference>
<evidence type="ECO:0000313" key="10">
    <source>
        <dbReference type="EMBL" id="SPH20759.1"/>
    </source>
</evidence>
<dbReference type="GO" id="GO:0050660">
    <property type="term" value="F:flavin adenine dinucleotide binding"/>
    <property type="evidence" value="ECO:0007669"/>
    <property type="project" value="InterPro"/>
</dbReference>
<evidence type="ECO:0000259" key="7">
    <source>
        <dbReference type="Pfam" id="PF00441"/>
    </source>
</evidence>
<reference evidence="10 11" key="1">
    <citation type="submission" date="2018-03" db="EMBL/GenBank/DDBJ databases">
        <authorList>
            <person name="Keele B.F."/>
        </authorList>
    </citation>
    <scope>NUCLEOTIDE SEQUENCE [LARGE SCALE GENOMIC DNA]</scope>
    <source>
        <strain evidence="10 11">CECT 8599</strain>
    </source>
</reference>
<dbReference type="InterPro" id="IPR009100">
    <property type="entry name" value="AcylCoA_DH/oxidase_NM_dom_sf"/>
</dbReference>
<dbReference type="PANTHER" id="PTHR43884:SF22">
    <property type="entry name" value="BLR3437 PROTEIN"/>
    <property type="match status" value="1"/>
</dbReference>
<feature type="domain" description="Acyl-CoA oxidase/dehydrogenase middle" evidence="8">
    <location>
        <begin position="126"/>
        <end position="219"/>
    </location>
</feature>
<dbReference type="GO" id="GO:0003995">
    <property type="term" value="F:acyl-CoA dehydrogenase activity"/>
    <property type="evidence" value="ECO:0007669"/>
    <property type="project" value="TreeGrafter"/>
</dbReference>
<dbReference type="InterPro" id="IPR013786">
    <property type="entry name" value="AcylCoA_DH/ox_N"/>
</dbReference>
<evidence type="ECO:0000256" key="6">
    <source>
        <dbReference type="RuleBase" id="RU362125"/>
    </source>
</evidence>
<evidence type="ECO:0000256" key="1">
    <source>
        <dbReference type="ARBA" id="ARBA00001974"/>
    </source>
</evidence>
<feature type="domain" description="Acyl-CoA dehydrogenase/oxidase C-terminal" evidence="7">
    <location>
        <begin position="231"/>
        <end position="380"/>
    </location>
</feature>
<dbReference type="InterPro" id="IPR006091">
    <property type="entry name" value="Acyl-CoA_Oxase/DH_mid-dom"/>
</dbReference>
<dbReference type="FunFam" id="2.40.110.10:FF:000002">
    <property type="entry name" value="Acyl-CoA dehydrogenase fadE12"/>
    <property type="match status" value="1"/>
</dbReference>
<keyword evidence="3 6" id="KW-0285">Flavoprotein</keyword>
<evidence type="ECO:0000256" key="3">
    <source>
        <dbReference type="ARBA" id="ARBA00022630"/>
    </source>
</evidence>
<dbReference type="EC" id="1.3.99.-" evidence="10"/>
<keyword evidence="5 6" id="KW-0560">Oxidoreductase</keyword>
<proteinExistence type="inferred from homology"/>
<dbReference type="Proteomes" id="UP000244880">
    <property type="component" value="Unassembled WGS sequence"/>
</dbReference>
<dbReference type="OrthoDB" id="9775090at2"/>
<dbReference type="Pfam" id="PF00441">
    <property type="entry name" value="Acyl-CoA_dh_1"/>
    <property type="match status" value="1"/>
</dbReference>
<organism evidence="10 11">
    <name type="scientific">Ascidiaceihabitans donghaensis</name>
    <dbReference type="NCBI Taxonomy" id="1510460"/>
    <lineage>
        <taxon>Bacteria</taxon>
        <taxon>Pseudomonadati</taxon>
        <taxon>Pseudomonadota</taxon>
        <taxon>Alphaproteobacteria</taxon>
        <taxon>Rhodobacterales</taxon>
        <taxon>Paracoccaceae</taxon>
        <taxon>Ascidiaceihabitans</taxon>
    </lineage>
</organism>
<dbReference type="FunFam" id="1.20.140.10:FF:000001">
    <property type="entry name" value="Acyl-CoA dehydrogenase"/>
    <property type="match status" value="1"/>
</dbReference>
<dbReference type="Gene3D" id="1.20.140.10">
    <property type="entry name" value="Butyryl-CoA Dehydrogenase, subunit A, domain 3"/>
    <property type="match status" value="1"/>
</dbReference>
<dbReference type="RefSeq" id="WP_108827919.1">
    <property type="nucleotide sequence ID" value="NZ_OMOR01000001.1"/>
</dbReference>
<sequence>MADKTFLNWPFFEDRHRDLAQSLEAWAADNLAGIDHTDTDAACTALVAALGDGGWLNFAAVDPDSDAPLDVRSLCLIRETLARHDGLADFAFAMQGLGTGAISLFGTDAQKQHWLPRVRSGAAVSAFALTEPQSGSDVANSTMTAVQYGDDYVLNGEKTWISNGGIADVYTTFARTGDGPGAKGLSAFIVPADTPGMTVAERLETIAPHPLATLRFDNVRVPASAMLGRSGDGFKIAMAVLDVFRSTVAAAALGFARRALDEALTRVTTRRVQGAPLFDLQMVQGHIADMAMDVDASALLIYRAAWTKDAGAPRITREAAMAKLFSTDQAQKVIDKAVQLHGGDGVRSGQTVEKLYREIRALRIYEGASDVQRVIIARQTLGAHT</sequence>
<name>A0A2R8BCI3_9RHOB</name>
<evidence type="ECO:0000313" key="11">
    <source>
        <dbReference type="Proteomes" id="UP000244880"/>
    </source>
</evidence>
<dbReference type="InterPro" id="IPR036250">
    <property type="entry name" value="AcylCo_DH-like_C"/>
</dbReference>
<dbReference type="InterPro" id="IPR037069">
    <property type="entry name" value="AcylCoA_DH/ox_N_sf"/>
</dbReference>
<keyword evidence="4 6" id="KW-0274">FAD</keyword>
<keyword evidence="11" id="KW-1185">Reference proteome</keyword>
<dbReference type="InterPro" id="IPR046373">
    <property type="entry name" value="Acyl-CoA_Oxase/DH_mid-dom_sf"/>
</dbReference>
<dbReference type="PANTHER" id="PTHR43884">
    <property type="entry name" value="ACYL-COA DEHYDROGENASE"/>
    <property type="match status" value="1"/>
</dbReference>
<comment type="similarity">
    <text evidence="2 6">Belongs to the acyl-CoA dehydrogenase family.</text>
</comment>
<dbReference type="Gene3D" id="2.40.110.10">
    <property type="entry name" value="Butyryl-CoA Dehydrogenase, subunit A, domain 2"/>
    <property type="match status" value="1"/>
</dbReference>
<dbReference type="EMBL" id="OMOR01000001">
    <property type="protein sequence ID" value="SPH20759.1"/>
    <property type="molecule type" value="Genomic_DNA"/>
</dbReference>
<accession>A0A2R8BCI3</accession>
<comment type="cofactor">
    <cofactor evidence="1 6">
        <name>FAD</name>
        <dbReference type="ChEBI" id="CHEBI:57692"/>
    </cofactor>
</comment>
<dbReference type="SUPFAM" id="SSF47203">
    <property type="entry name" value="Acyl-CoA dehydrogenase C-terminal domain-like"/>
    <property type="match status" value="1"/>
</dbReference>
<evidence type="ECO:0000256" key="2">
    <source>
        <dbReference type="ARBA" id="ARBA00009347"/>
    </source>
</evidence>
<dbReference type="SUPFAM" id="SSF56645">
    <property type="entry name" value="Acyl-CoA dehydrogenase NM domain-like"/>
    <property type="match status" value="1"/>
</dbReference>
<evidence type="ECO:0000259" key="9">
    <source>
        <dbReference type="Pfam" id="PF02771"/>
    </source>
</evidence>
<dbReference type="Pfam" id="PF02770">
    <property type="entry name" value="Acyl-CoA_dh_M"/>
    <property type="match status" value="1"/>
</dbReference>
<evidence type="ECO:0000259" key="8">
    <source>
        <dbReference type="Pfam" id="PF02770"/>
    </source>
</evidence>
<feature type="domain" description="Acyl-CoA dehydrogenase/oxidase N-terminal" evidence="9">
    <location>
        <begin position="14"/>
        <end position="121"/>
    </location>
</feature>